<name>A0A0A8UKK8_LEGHA</name>
<dbReference type="HOGENOM" id="CLU_2666600_0_0_6"/>
<dbReference type="KEGG" id="lha:LHA_0138"/>
<accession>A0A0A8UKK8</accession>
<evidence type="ECO:0000313" key="2">
    <source>
        <dbReference type="Proteomes" id="UP000032803"/>
    </source>
</evidence>
<dbReference type="Proteomes" id="UP000032803">
    <property type="component" value="Chromosome I"/>
</dbReference>
<reference evidence="2" key="1">
    <citation type="submission" date="2014-09" db="EMBL/GenBank/DDBJ databases">
        <authorList>
            <person name="Gomez-Valero L."/>
        </authorList>
    </citation>
    <scope>NUCLEOTIDE SEQUENCE [LARGE SCALE GENOMIC DNA]</scope>
    <source>
        <strain evidence="2">ATCC35250</strain>
    </source>
</reference>
<dbReference type="PATRIC" id="fig|449.7.peg.1921"/>
<dbReference type="STRING" id="449.LHA_0138"/>
<proteinExistence type="predicted"/>
<evidence type="ECO:0000313" key="1">
    <source>
        <dbReference type="EMBL" id="CEK09253.1"/>
    </source>
</evidence>
<gene>
    <name evidence="1" type="ORF">LHA_0138</name>
</gene>
<keyword evidence="2" id="KW-1185">Reference proteome</keyword>
<organism evidence="1 2">
    <name type="scientific">Legionella hackeliae</name>
    <dbReference type="NCBI Taxonomy" id="449"/>
    <lineage>
        <taxon>Bacteria</taxon>
        <taxon>Pseudomonadati</taxon>
        <taxon>Pseudomonadota</taxon>
        <taxon>Gammaproteobacteria</taxon>
        <taxon>Legionellales</taxon>
        <taxon>Legionellaceae</taxon>
        <taxon>Legionella</taxon>
    </lineage>
</organism>
<protein>
    <submittedName>
        <fullName evidence="1">Uncharacterized protein</fullName>
    </submittedName>
</protein>
<dbReference type="AlphaFoldDB" id="A0A0A8UKK8"/>
<dbReference type="EMBL" id="LN681225">
    <property type="protein sequence ID" value="CEK09253.1"/>
    <property type="molecule type" value="Genomic_DNA"/>
</dbReference>
<sequence length="75" mass="8657">MSRIKHYLQGQPRGIPLYSSKVREGFPFPTDDYIESYLDLNEHLIKHPASTWKEATIEVTSLHHSMVSSPIAYLK</sequence>